<dbReference type="EMBL" id="LSQZ01000085">
    <property type="protein sequence ID" value="KXI10916.1"/>
    <property type="molecule type" value="Genomic_DNA"/>
</dbReference>
<reference evidence="3 4" key="1">
    <citation type="submission" date="2016-02" db="EMBL/GenBank/DDBJ databases">
        <authorList>
            <person name="Wen L."/>
            <person name="He K."/>
            <person name="Yang H."/>
        </authorList>
    </citation>
    <scope>NUCLEOTIDE SEQUENCE [LARGE SCALE GENOMIC DNA]</scope>
    <source>
        <strain evidence="3 4">MJR8628A</strain>
    </source>
</reference>
<evidence type="ECO:0000313" key="4">
    <source>
        <dbReference type="Proteomes" id="UP000070326"/>
    </source>
</evidence>
<keyword evidence="1" id="KW-0812">Transmembrane</keyword>
<dbReference type="SUPFAM" id="SSF53474">
    <property type="entry name" value="alpha/beta-Hydrolases"/>
    <property type="match status" value="1"/>
</dbReference>
<protein>
    <recommendedName>
        <fullName evidence="2">Alpha/beta hydrolase fold-5 domain-containing protein</fullName>
    </recommendedName>
</protein>
<name>A0A135YNF7_9FIRM</name>
<feature type="transmembrane region" description="Helical" evidence="1">
    <location>
        <begin position="60"/>
        <end position="79"/>
    </location>
</feature>
<keyword evidence="1" id="KW-1133">Transmembrane helix</keyword>
<dbReference type="STRING" id="1261.HMPREF3195_01658"/>
<dbReference type="InterPro" id="IPR029059">
    <property type="entry name" value="AB_hydrolase_5"/>
</dbReference>
<dbReference type="GO" id="GO:0016787">
    <property type="term" value="F:hydrolase activity"/>
    <property type="evidence" value="ECO:0007669"/>
    <property type="project" value="InterPro"/>
</dbReference>
<organism evidence="3 4">
    <name type="scientific">Peptostreptococcus anaerobius</name>
    <dbReference type="NCBI Taxonomy" id="1261"/>
    <lineage>
        <taxon>Bacteria</taxon>
        <taxon>Bacillati</taxon>
        <taxon>Bacillota</taxon>
        <taxon>Clostridia</taxon>
        <taxon>Peptostreptococcales</taxon>
        <taxon>Peptostreptococcaceae</taxon>
        <taxon>Peptostreptococcus</taxon>
    </lineage>
</organism>
<evidence type="ECO:0000313" key="3">
    <source>
        <dbReference type="EMBL" id="KXI10916.1"/>
    </source>
</evidence>
<evidence type="ECO:0000259" key="2">
    <source>
        <dbReference type="Pfam" id="PF12695"/>
    </source>
</evidence>
<accession>A0A135YNF7</accession>
<dbReference type="PATRIC" id="fig|1261.3.peg.1550"/>
<dbReference type="eggNOG" id="COG1073">
    <property type="taxonomic scope" value="Bacteria"/>
</dbReference>
<dbReference type="GeneID" id="79843634"/>
<gene>
    <name evidence="3" type="ORF">HMPREF3195_01658</name>
</gene>
<dbReference type="Proteomes" id="UP000070326">
    <property type="component" value="Unassembled WGS sequence"/>
</dbReference>
<dbReference type="AlphaFoldDB" id="A0A135YNF7"/>
<comment type="caution">
    <text evidence="3">The sequence shown here is derived from an EMBL/GenBank/DDBJ whole genome shotgun (WGS) entry which is preliminary data.</text>
</comment>
<feature type="domain" description="Alpha/beta hydrolase fold-5" evidence="2">
    <location>
        <begin position="123"/>
        <end position="284"/>
    </location>
</feature>
<dbReference type="InterPro" id="IPR029058">
    <property type="entry name" value="AB_hydrolase_fold"/>
</dbReference>
<keyword evidence="1" id="KW-0472">Membrane</keyword>
<dbReference type="Gene3D" id="3.40.50.1820">
    <property type="entry name" value="alpha/beta hydrolase"/>
    <property type="match status" value="1"/>
</dbReference>
<dbReference type="Pfam" id="PF12695">
    <property type="entry name" value="Abhydrolase_5"/>
    <property type="match status" value="1"/>
</dbReference>
<dbReference type="RefSeq" id="WP_002844682.1">
    <property type="nucleotide sequence ID" value="NZ_CAMPYD010000007.1"/>
</dbReference>
<proteinExistence type="predicted"/>
<evidence type="ECO:0000256" key="1">
    <source>
        <dbReference type="SAM" id="Phobius"/>
    </source>
</evidence>
<sequence length="300" mass="33821">MKEFKDSKIRAKKKSSKSNKDIFDSLSITRELEKSLTIHEELEKEKIRVRNIQKRKLQKNILKGVFIAFIIVCVSYLFWLQKTFKVNDRAMQAMIQTPGISVVKQNNGSIDFVPQNAVKDTGIVIYPSEKVEPVSYANMARLLAQKGYKVSILKLRLNQPDLSFGKGKDLMESKPDIKKWFILAHASGASIAYKDALKNKNIKGFVFMGAVPEGDDLNLVNMPVLSIWGTNDGLLDFTRIKEAKKNLPSKSKYYAIEGGNSTNFADIELVSGDEEAIISPEKQQARSVNKIAEFIDLNKN</sequence>